<dbReference type="GeneID" id="38111466"/>
<feature type="region of interest" description="Disordered" evidence="1">
    <location>
        <begin position="1"/>
        <end position="33"/>
    </location>
</feature>
<dbReference type="RefSeq" id="XP_026608957.1">
    <property type="nucleotide sequence ID" value="XM_026743112.1"/>
</dbReference>
<organism evidence="2 3">
    <name type="scientific">Aspergillus mulundensis</name>
    <dbReference type="NCBI Taxonomy" id="1810919"/>
    <lineage>
        <taxon>Eukaryota</taxon>
        <taxon>Fungi</taxon>
        <taxon>Dikarya</taxon>
        <taxon>Ascomycota</taxon>
        <taxon>Pezizomycotina</taxon>
        <taxon>Eurotiomycetes</taxon>
        <taxon>Eurotiomycetidae</taxon>
        <taxon>Eurotiales</taxon>
        <taxon>Aspergillaceae</taxon>
        <taxon>Aspergillus</taxon>
        <taxon>Aspergillus subgen. Nidulantes</taxon>
    </lineage>
</organism>
<dbReference type="Proteomes" id="UP000256690">
    <property type="component" value="Unassembled WGS sequence"/>
</dbReference>
<evidence type="ECO:0000313" key="2">
    <source>
        <dbReference type="EMBL" id="RDW93774.1"/>
    </source>
</evidence>
<name>A0A3D8T5H5_9EURO</name>
<dbReference type="OrthoDB" id="4501236at2759"/>
<reference evidence="2 3" key="1">
    <citation type="journal article" date="2018" name="IMA Fungus">
        <title>IMA Genome-F 9: Draft genome sequence of Annulohypoxylon stygium, Aspergillus mulundensis, Berkeleyomyces basicola (syn. Thielaviopsis basicola), Ceratocystis smalleyi, two Cercospora beticola strains, Coleophoma cylindrospora, Fusarium fracticaudum, Phialophora cf. hyalina, and Morchella septimelata.</title>
        <authorList>
            <person name="Wingfield B.D."/>
            <person name="Bills G.F."/>
            <person name="Dong Y."/>
            <person name="Huang W."/>
            <person name="Nel W.J."/>
            <person name="Swalarsk-Parry B.S."/>
            <person name="Vaghefi N."/>
            <person name="Wilken P.M."/>
            <person name="An Z."/>
            <person name="de Beer Z.W."/>
            <person name="De Vos L."/>
            <person name="Chen L."/>
            <person name="Duong T.A."/>
            <person name="Gao Y."/>
            <person name="Hammerbacher A."/>
            <person name="Kikkert J.R."/>
            <person name="Li Y."/>
            <person name="Li H."/>
            <person name="Li K."/>
            <person name="Li Q."/>
            <person name="Liu X."/>
            <person name="Ma X."/>
            <person name="Naidoo K."/>
            <person name="Pethybridge S.J."/>
            <person name="Sun J."/>
            <person name="Steenkamp E.T."/>
            <person name="van der Nest M.A."/>
            <person name="van Wyk S."/>
            <person name="Wingfield M.J."/>
            <person name="Xiong C."/>
            <person name="Yue Q."/>
            <person name="Zhang X."/>
        </authorList>
    </citation>
    <scope>NUCLEOTIDE SEQUENCE [LARGE SCALE GENOMIC DNA]</scope>
    <source>
        <strain evidence="2 3">DSM 5745</strain>
    </source>
</reference>
<sequence length="312" mass="35340">MPLPRSTPSRSFSSSSFSTTTSESAPSSSAIPLRTPSTLRLKRWLSTHLQLPLARQSSGHDTDSTLNNNNLPHYTLQHNVAKASNTNTDTDFSQSDGQPSSTLRITHDLSLSISTSQHRFTDFDYDYEDPENGYGSGYGLDGPHRHRVHRHNQYAAGLRTESQAGRFGDADDEEEDLVLADNYAAFCRAFTSSPVHFHNVPARPLPRLPTSETWEDYQSSLAPDTIDAPPERVSQISFLPLGAHGYHPSSWVLPRPPSPPPGILTPARYEIQQQREMEKMEKDKQRRKRRLMTRCLPIRFSWWPWRHANHVT</sequence>
<feature type="compositionally biased region" description="Low complexity" evidence="1">
    <location>
        <begin position="1"/>
        <end position="30"/>
    </location>
</feature>
<keyword evidence="3" id="KW-1185">Reference proteome</keyword>
<gene>
    <name evidence="2" type="ORF">DSM5745_01096</name>
</gene>
<evidence type="ECO:0000313" key="3">
    <source>
        <dbReference type="Proteomes" id="UP000256690"/>
    </source>
</evidence>
<dbReference type="EMBL" id="PVWQ01000001">
    <property type="protein sequence ID" value="RDW93774.1"/>
    <property type="molecule type" value="Genomic_DNA"/>
</dbReference>
<dbReference type="AlphaFoldDB" id="A0A3D8T5H5"/>
<proteinExistence type="predicted"/>
<protein>
    <submittedName>
        <fullName evidence="2">Uncharacterized protein</fullName>
    </submittedName>
</protein>
<evidence type="ECO:0000256" key="1">
    <source>
        <dbReference type="SAM" id="MobiDB-lite"/>
    </source>
</evidence>
<comment type="caution">
    <text evidence="2">The sequence shown here is derived from an EMBL/GenBank/DDBJ whole genome shotgun (WGS) entry which is preliminary data.</text>
</comment>
<accession>A0A3D8T5H5</accession>